<organism evidence="1 2">
    <name type="scientific">Petrolisthes manimaculis</name>
    <dbReference type="NCBI Taxonomy" id="1843537"/>
    <lineage>
        <taxon>Eukaryota</taxon>
        <taxon>Metazoa</taxon>
        <taxon>Ecdysozoa</taxon>
        <taxon>Arthropoda</taxon>
        <taxon>Crustacea</taxon>
        <taxon>Multicrustacea</taxon>
        <taxon>Malacostraca</taxon>
        <taxon>Eumalacostraca</taxon>
        <taxon>Eucarida</taxon>
        <taxon>Decapoda</taxon>
        <taxon>Pleocyemata</taxon>
        <taxon>Anomura</taxon>
        <taxon>Galatheoidea</taxon>
        <taxon>Porcellanidae</taxon>
        <taxon>Petrolisthes</taxon>
    </lineage>
</organism>
<name>A0AAE1PD17_9EUCA</name>
<evidence type="ECO:0000313" key="1">
    <source>
        <dbReference type="EMBL" id="KAK4306208.1"/>
    </source>
</evidence>
<protein>
    <submittedName>
        <fullName evidence="1">Uncharacterized protein</fullName>
    </submittedName>
</protein>
<evidence type="ECO:0000313" key="2">
    <source>
        <dbReference type="Proteomes" id="UP001292094"/>
    </source>
</evidence>
<comment type="caution">
    <text evidence="1">The sequence shown here is derived from an EMBL/GenBank/DDBJ whole genome shotgun (WGS) entry which is preliminary data.</text>
</comment>
<proteinExistence type="predicted"/>
<dbReference type="AlphaFoldDB" id="A0AAE1PD17"/>
<sequence>MSTTWNDLVSRILDPNATFDFLDMEPITDSNFNTVLLYAYEKMQRVAVGIEQVTLDQALYRGSLLSEFRSIESHIVNILCNLHYAMVHQDLIPTASVTKEIMGAEYRDLDGTLARAHRDSIIMKKYNEAIDDLKVKFKQFTEMK</sequence>
<dbReference type="Proteomes" id="UP001292094">
    <property type="component" value="Unassembled WGS sequence"/>
</dbReference>
<accession>A0AAE1PD17</accession>
<gene>
    <name evidence="1" type="ORF">Pmani_021955</name>
</gene>
<dbReference type="EMBL" id="JAWZYT010002163">
    <property type="protein sequence ID" value="KAK4306208.1"/>
    <property type="molecule type" value="Genomic_DNA"/>
</dbReference>
<keyword evidence="2" id="KW-1185">Reference proteome</keyword>
<reference evidence="1" key="1">
    <citation type="submission" date="2023-11" db="EMBL/GenBank/DDBJ databases">
        <title>Genome assemblies of two species of porcelain crab, Petrolisthes cinctipes and Petrolisthes manimaculis (Anomura: Porcellanidae).</title>
        <authorList>
            <person name="Angst P."/>
        </authorList>
    </citation>
    <scope>NUCLEOTIDE SEQUENCE</scope>
    <source>
        <strain evidence="1">PB745_02</strain>
        <tissue evidence="1">Gill</tissue>
    </source>
</reference>